<accession>A0AAE1PLJ2</accession>
<dbReference type="EMBL" id="JAWZYT010003424">
    <property type="protein sequence ID" value="KAK4298485.1"/>
    <property type="molecule type" value="Genomic_DNA"/>
</dbReference>
<protein>
    <submittedName>
        <fullName evidence="2">Uncharacterized protein</fullName>
    </submittedName>
</protein>
<dbReference type="Proteomes" id="UP001292094">
    <property type="component" value="Unassembled WGS sequence"/>
</dbReference>
<evidence type="ECO:0000313" key="3">
    <source>
        <dbReference type="Proteomes" id="UP001292094"/>
    </source>
</evidence>
<evidence type="ECO:0000313" key="1">
    <source>
        <dbReference type="EMBL" id="KAK4298485.1"/>
    </source>
</evidence>
<organism evidence="2 3">
    <name type="scientific">Petrolisthes manimaculis</name>
    <dbReference type="NCBI Taxonomy" id="1843537"/>
    <lineage>
        <taxon>Eukaryota</taxon>
        <taxon>Metazoa</taxon>
        <taxon>Ecdysozoa</taxon>
        <taxon>Arthropoda</taxon>
        <taxon>Crustacea</taxon>
        <taxon>Multicrustacea</taxon>
        <taxon>Malacostraca</taxon>
        <taxon>Eumalacostraca</taxon>
        <taxon>Eucarida</taxon>
        <taxon>Decapoda</taxon>
        <taxon>Pleocyemata</taxon>
        <taxon>Anomura</taxon>
        <taxon>Galatheoidea</taxon>
        <taxon>Porcellanidae</taxon>
        <taxon>Petrolisthes</taxon>
    </lineage>
</organism>
<dbReference type="Gene3D" id="6.10.250.1380">
    <property type="match status" value="1"/>
</dbReference>
<keyword evidence="3" id="KW-1185">Reference proteome</keyword>
<dbReference type="EMBL" id="JAWZYT010001652">
    <property type="protein sequence ID" value="KAK4310268.1"/>
    <property type="molecule type" value="Genomic_DNA"/>
</dbReference>
<comment type="caution">
    <text evidence="2">The sequence shown here is derived from an EMBL/GenBank/DDBJ whole genome shotgun (WGS) entry which is preliminary data.</text>
</comment>
<name>A0AAE1PLJ2_9EUCA</name>
<reference evidence="2" key="1">
    <citation type="submission" date="2023-11" db="EMBL/GenBank/DDBJ databases">
        <title>Genome assemblies of two species of porcelain crab, Petrolisthes cinctipes and Petrolisthes manimaculis (Anomura: Porcellanidae).</title>
        <authorList>
            <person name="Angst P."/>
        </authorList>
    </citation>
    <scope>NUCLEOTIDE SEQUENCE</scope>
    <source>
        <strain evidence="2">PB745_02</strain>
        <tissue evidence="2">Gill</tissue>
    </source>
</reference>
<sequence>MEETAKKLEIQFEKAESELNILSLKVDQGYSCLAGVQKIQSKPPCELVSQVRALRKEKDQMRTELHSRTRRRKGRAEVVTRCYIVFRGAF</sequence>
<gene>
    <name evidence="2" type="ORF">Pmani_018159</name>
    <name evidence="1" type="ORF">Pmani_029182</name>
</gene>
<evidence type="ECO:0000313" key="2">
    <source>
        <dbReference type="EMBL" id="KAK4310268.1"/>
    </source>
</evidence>
<dbReference type="AlphaFoldDB" id="A0AAE1PLJ2"/>
<proteinExistence type="predicted"/>